<dbReference type="AlphaFoldDB" id="A0A5D4RWM9"/>
<reference evidence="1 2" key="1">
    <citation type="submission" date="2019-08" db="EMBL/GenBank/DDBJ databases">
        <title>Bacillus genomes from the desert of Cuatro Cienegas, Coahuila.</title>
        <authorList>
            <person name="Olmedo-Alvarez G."/>
        </authorList>
    </citation>
    <scope>NUCLEOTIDE SEQUENCE [LARGE SCALE GENOMIC DNA]</scope>
    <source>
        <strain evidence="1 2">CH37_1T</strain>
    </source>
</reference>
<dbReference type="EMBL" id="VTES01000015">
    <property type="protein sequence ID" value="TYS55773.1"/>
    <property type="molecule type" value="Genomic_DNA"/>
</dbReference>
<sequence length="95" mass="11269">MEKYRVDTDTWSSGEYTSREKAEAVYEYYKDQKMADGVSEESYVELVRSMDDFEGGEVVKRANVVMDEEKMKISTPKDDGLEWDYWAKWQEEIMP</sequence>
<protein>
    <submittedName>
        <fullName evidence="1">Uncharacterized protein</fullName>
    </submittedName>
</protein>
<name>A0A5D4RWM9_9BACI</name>
<evidence type="ECO:0000313" key="2">
    <source>
        <dbReference type="Proteomes" id="UP000323732"/>
    </source>
</evidence>
<organism evidence="1 2">
    <name type="scientific">Bacillus infantis</name>
    <dbReference type="NCBI Taxonomy" id="324767"/>
    <lineage>
        <taxon>Bacteria</taxon>
        <taxon>Bacillati</taxon>
        <taxon>Bacillota</taxon>
        <taxon>Bacilli</taxon>
        <taxon>Bacillales</taxon>
        <taxon>Bacillaceae</taxon>
        <taxon>Bacillus</taxon>
    </lineage>
</organism>
<proteinExistence type="predicted"/>
<evidence type="ECO:0000313" key="1">
    <source>
        <dbReference type="EMBL" id="TYS55773.1"/>
    </source>
</evidence>
<gene>
    <name evidence="1" type="ORF">FZD47_25435</name>
</gene>
<accession>A0A5D4RWM9</accession>
<comment type="caution">
    <text evidence="1">The sequence shown here is derived from an EMBL/GenBank/DDBJ whole genome shotgun (WGS) entry which is preliminary data.</text>
</comment>
<dbReference type="Proteomes" id="UP000323732">
    <property type="component" value="Unassembled WGS sequence"/>
</dbReference>